<feature type="compositionally biased region" description="Basic and acidic residues" evidence="1">
    <location>
        <begin position="51"/>
        <end position="69"/>
    </location>
</feature>
<evidence type="ECO:0000313" key="3">
    <source>
        <dbReference type="Proteomes" id="UP000077202"/>
    </source>
</evidence>
<feature type="region of interest" description="Disordered" evidence="1">
    <location>
        <begin position="1"/>
        <end position="69"/>
    </location>
</feature>
<feature type="compositionally biased region" description="Basic and acidic residues" evidence="1">
    <location>
        <begin position="29"/>
        <end position="38"/>
    </location>
</feature>
<name>A0A176VKJ1_MARPO</name>
<proteinExistence type="predicted"/>
<protein>
    <submittedName>
        <fullName evidence="2">Uncharacterized protein</fullName>
    </submittedName>
</protein>
<gene>
    <name evidence="2" type="ORF">AXG93_4010s1230</name>
</gene>
<dbReference type="Proteomes" id="UP000077202">
    <property type="component" value="Unassembled WGS sequence"/>
</dbReference>
<organism evidence="2 3">
    <name type="scientific">Marchantia polymorpha subsp. ruderalis</name>
    <dbReference type="NCBI Taxonomy" id="1480154"/>
    <lineage>
        <taxon>Eukaryota</taxon>
        <taxon>Viridiplantae</taxon>
        <taxon>Streptophyta</taxon>
        <taxon>Embryophyta</taxon>
        <taxon>Marchantiophyta</taxon>
        <taxon>Marchantiopsida</taxon>
        <taxon>Marchantiidae</taxon>
        <taxon>Marchantiales</taxon>
        <taxon>Marchantiaceae</taxon>
        <taxon>Marchantia</taxon>
    </lineage>
</organism>
<sequence>MDLLTANESREFPLRNVAQEGEEVMSANEIDKDPEGEPHNSPQQRRKRPRGKQESRPRKRRRVDETAVAEERWRRAALLELRSPNSRARSKMKAMRLILEEYSNTESRAAASRGCPTQEAGTEANTVREKEAPAGNGLQTSEEEVPLAVIKMKTPEKRTDEVLAVSSATEEDPAALEKVIARAVEGVGGATEGTSKLVDGGEVPASEKKQEYEIKLAANAKKLAECEDLGPIVKREVRDLVQRAEITTDVSLRAVMQGGNKIDGGQGEES</sequence>
<evidence type="ECO:0000313" key="2">
    <source>
        <dbReference type="EMBL" id="OAE20286.1"/>
    </source>
</evidence>
<evidence type="ECO:0000256" key="1">
    <source>
        <dbReference type="SAM" id="MobiDB-lite"/>
    </source>
</evidence>
<dbReference type="EMBL" id="LVLJ01003652">
    <property type="protein sequence ID" value="OAE20286.1"/>
    <property type="molecule type" value="Genomic_DNA"/>
</dbReference>
<dbReference type="AlphaFoldDB" id="A0A176VKJ1"/>
<comment type="caution">
    <text evidence="2">The sequence shown here is derived from an EMBL/GenBank/DDBJ whole genome shotgun (WGS) entry which is preliminary data.</text>
</comment>
<feature type="region of interest" description="Disordered" evidence="1">
    <location>
        <begin position="102"/>
        <end position="145"/>
    </location>
</feature>
<reference evidence="2" key="1">
    <citation type="submission" date="2016-03" db="EMBL/GenBank/DDBJ databases">
        <title>Mechanisms controlling the formation of the plant cell surface in tip-growing cells are functionally conserved among land plants.</title>
        <authorList>
            <person name="Honkanen S."/>
            <person name="Jones V.A."/>
            <person name="Morieri G."/>
            <person name="Champion C."/>
            <person name="Hetherington A.J."/>
            <person name="Kelly S."/>
            <person name="Saint-Marcoux D."/>
            <person name="Proust H."/>
            <person name="Prescott H."/>
            <person name="Dolan L."/>
        </authorList>
    </citation>
    <scope>NUCLEOTIDE SEQUENCE [LARGE SCALE GENOMIC DNA]</scope>
    <source>
        <tissue evidence="2">Whole gametophyte</tissue>
    </source>
</reference>
<accession>A0A176VKJ1</accession>
<keyword evidence="3" id="KW-1185">Reference proteome</keyword>